<name>A0AAW2US26_SESRA</name>
<feature type="transmembrane region" description="Helical" evidence="12">
    <location>
        <begin position="12"/>
        <end position="31"/>
    </location>
</feature>
<proteinExistence type="inferred from homology"/>
<dbReference type="Pfam" id="PF00560">
    <property type="entry name" value="LRR_1"/>
    <property type="match status" value="4"/>
</dbReference>
<organism evidence="14">
    <name type="scientific">Sesamum radiatum</name>
    <name type="common">Black benniseed</name>
    <dbReference type="NCBI Taxonomy" id="300843"/>
    <lineage>
        <taxon>Eukaryota</taxon>
        <taxon>Viridiplantae</taxon>
        <taxon>Streptophyta</taxon>
        <taxon>Embryophyta</taxon>
        <taxon>Tracheophyta</taxon>
        <taxon>Spermatophyta</taxon>
        <taxon>Magnoliopsida</taxon>
        <taxon>eudicotyledons</taxon>
        <taxon>Gunneridae</taxon>
        <taxon>Pentapetalae</taxon>
        <taxon>asterids</taxon>
        <taxon>lamiids</taxon>
        <taxon>Lamiales</taxon>
        <taxon>Pedaliaceae</taxon>
        <taxon>Sesamum</taxon>
    </lineage>
</organism>
<comment type="caution">
    <text evidence="14">The sequence shown here is derived from an EMBL/GenBank/DDBJ whole genome shotgun (WGS) entry which is preliminary data.</text>
</comment>
<evidence type="ECO:0000313" key="14">
    <source>
        <dbReference type="EMBL" id="KAL0419328.1"/>
    </source>
</evidence>
<dbReference type="InterPro" id="IPR046956">
    <property type="entry name" value="RLP23-like"/>
</dbReference>
<dbReference type="PANTHER" id="PTHR48061:SF2">
    <property type="entry name" value="RECEPTOR LIKE PROTEIN 30-LIKE"/>
    <property type="match status" value="1"/>
</dbReference>
<dbReference type="EMBL" id="JACGWJ010000005">
    <property type="protein sequence ID" value="KAL0419328.1"/>
    <property type="molecule type" value="Genomic_DNA"/>
</dbReference>
<evidence type="ECO:0000256" key="3">
    <source>
        <dbReference type="ARBA" id="ARBA00022475"/>
    </source>
</evidence>
<dbReference type="Pfam" id="PF08263">
    <property type="entry name" value="LRRNT_2"/>
    <property type="match status" value="1"/>
</dbReference>
<keyword evidence="4" id="KW-0433">Leucine-rich repeat</keyword>
<gene>
    <name evidence="14" type="ORF">Sradi_1346300</name>
</gene>
<evidence type="ECO:0000259" key="13">
    <source>
        <dbReference type="Pfam" id="PF08263"/>
    </source>
</evidence>
<dbReference type="InterPro" id="IPR032675">
    <property type="entry name" value="LRR_dom_sf"/>
</dbReference>
<evidence type="ECO:0000256" key="6">
    <source>
        <dbReference type="ARBA" id="ARBA00022729"/>
    </source>
</evidence>
<dbReference type="Gene3D" id="3.80.10.10">
    <property type="entry name" value="Ribonuclease Inhibitor"/>
    <property type="match status" value="3"/>
</dbReference>
<dbReference type="SUPFAM" id="SSF52058">
    <property type="entry name" value="L domain-like"/>
    <property type="match status" value="1"/>
</dbReference>
<dbReference type="GO" id="GO:0005886">
    <property type="term" value="C:plasma membrane"/>
    <property type="evidence" value="ECO:0007669"/>
    <property type="project" value="UniProtKB-SubCell"/>
</dbReference>
<evidence type="ECO:0000256" key="2">
    <source>
        <dbReference type="ARBA" id="ARBA00009592"/>
    </source>
</evidence>
<keyword evidence="9 12" id="KW-0472">Membrane</keyword>
<evidence type="ECO:0000256" key="5">
    <source>
        <dbReference type="ARBA" id="ARBA00022692"/>
    </source>
</evidence>
<evidence type="ECO:0000256" key="8">
    <source>
        <dbReference type="ARBA" id="ARBA00022989"/>
    </source>
</evidence>
<dbReference type="GO" id="GO:0051707">
    <property type="term" value="P:response to other organism"/>
    <property type="evidence" value="ECO:0007669"/>
    <property type="project" value="UniProtKB-ARBA"/>
</dbReference>
<dbReference type="GO" id="GO:0006952">
    <property type="term" value="P:defense response"/>
    <property type="evidence" value="ECO:0007669"/>
    <property type="project" value="UniProtKB-ARBA"/>
</dbReference>
<comment type="subcellular location">
    <subcellularLocation>
        <location evidence="1">Cell membrane</location>
        <topology evidence="1">Single-pass type I membrane protein</topology>
    </subcellularLocation>
</comment>
<reference evidence="14" key="1">
    <citation type="submission" date="2020-06" db="EMBL/GenBank/DDBJ databases">
        <authorList>
            <person name="Li T."/>
            <person name="Hu X."/>
            <person name="Zhang T."/>
            <person name="Song X."/>
            <person name="Zhang H."/>
            <person name="Dai N."/>
            <person name="Sheng W."/>
            <person name="Hou X."/>
            <person name="Wei L."/>
        </authorList>
    </citation>
    <scope>NUCLEOTIDE SEQUENCE</scope>
    <source>
        <strain evidence="14">G02</strain>
        <tissue evidence="14">Leaf</tissue>
    </source>
</reference>
<feature type="transmembrane region" description="Helical" evidence="12">
    <location>
        <begin position="862"/>
        <end position="883"/>
    </location>
</feature>
<evidence type="ECO:0000256" key="10">
    <source>
        <dbReference type="ARBA" id="ARBA00023170"/>
    </source>
</evidence>
<keyword evidence="6" id="KW-0732">Signal</keyword>
<dbReference type="FunFam" id="3.80.10.10:FF:000041">
    <property type="entry name" value="LRR receptor-like serine/threonine-protein kinase ERECTA"/>
    <property type="match status" value="1"/>
</dbReference>
<dbReference type="SMART" id="SM00369">
    <property type="entry name" value="LRR_TYP"/>
    <property type="match status" value="7"/>
</dbReference>
<keyword evidence="7" id="KW-0677">Repeat</keyword>
<feature type="domain" description="Leucine-rich repeat-containing N-terminal plant-type" evidence="13">
    <location>
        <begin position="36"/>
        <end position="77"/>
    </location>
</feature>
<keyword evidence="10 14" id="KW-0675">Receptor</keyword>
<evidence type="ECO:0000256" key="4">
    <source>
        <dbReference type="ARBA" id="ARBA00022614"/>
    </source>
</evidence>
<dbReference type="PANTHER" id="PTHR48061">
    <property type="entry name" value="LEUCINE-RICH REPEAT RECEPTOR PROTEIN KINASE EMS1-LIKE-RELATED"/>
    <property type="match status" value="1"/>
</dbReference>
<sequence>MRISLHSQCFFSFIRILLIFCIFNCFTLHAYNQCLEDQRAVLLELKNDLIFDSTLSTKLVLWNQTQDCCSWEGVECDGTGHVINLQLNEEGILGGIHNLSTLSGLGYLEKLNLAYNDFGGVQIPEGILNLKHLTHLDLSNAGFGGQVPIEVSLMRRLVSLDLSSFVSNYVLKIENPNLKMLLQNLTGLRELYLDGVNISAQGSEWCQAISSSLPELRILSLKLCSLSGPLHYSLSKLHFLSVVQLDANDILSPVPNFFANFSYLTTLSLSGCGLNNSLSGSIPQSLFSLPSLKTLKLSDNQLSGRLYEFPTLQFSNIVVLDLRDNRLEGQIPESFFTLERLEYLDLSYNFFNGTVQLEKFQRLQNLGVLVLSNNNLSVDTSITNTSSSTFPQLSGLALASCKLHKFPNLINQHELKILDLSNNRITGEVPNWIWEIGNGKLFYLNLSLNLLVGLQKPYHIPSSLMMLDVHSNQLHGELPPLPPHAEYMDYSHNNFEKSIPLNIGNPTTKLVYLSLANNSLSGAIPTSFCNATQLQVLDLSANKLSGTIPPCLVRNLKQLGVLKFGGNNISGNIPNTFCVNCSLEILDISHNYLEGSLPVSLANCKSLQVLNVRNNNIDDGFPCMLPSSLRVLMLRSNRFHGQVRCSKSWTNLQIIDIASNNFTGYLYTKSFLGMMLEKDARLKSDYIQYNRGFVYGDDYYRATVKVTAKGVEMEFVKISTTFTVIDFSCNNFQGEIPDAIGDLSSLCVLNLSHNTFAGIIPKSLGNLKHLESLNLSTNQLRGEIPKELTRLTFLGALNLSNNQLIGPIPSGPQLQTFSTNSFQGNTGLCGFPLNISCRHTGENDNVPPPNSYRKDEAINWDYVSVALGYVVGLGSIFWLLFFCQSFKHKFNDQTEQVFEKVFNPKGKRRRHRGGVTRRY</sequence>
<dbReference type="SUPFAM" id="SSF52047">
    <property type="entry name" value="RNI-like"/>
    <property type="match status" value="1"/>
</dbReference>
<keyword evidence="8 12" id="KW-1133">Transmembrane helix</keyword>
<evidence type="ECO:0000256" key="11">
    <source>
        <dbReference type="ARBA" id="ARBA00023180"/>
    </source>
</evidence>
<dbReference type="InterPro" id="IPR013210">
    <property type="entry name" value="LRR_N_plant-typ"/>
</dbReference>
<evidence type="ECO:0000256" key="7">
    <source>
        <dbReference type="ARBA" id="ARBA00022737"/>
    </source>
</evidence>
<keyword evidence="5 12" id="KW-0812">Transmembrane</keyword>
<dbReference type="AlphaFoldDB" id="A0AAW2US26"/>
<dbReference type="PRINTS" id="PR00019">
    <property type="entry name" value="LEURICHRPT"/>
</dbReference>
<keyword evidence="11" id="KW-0325">Glycoprotein</keyword>
<comment type="similarity">
    <text evidence="2">Belongs to the RLP family.</text>
</comment>
<protein>
    <submittedName>
        <fullName evidence="14">Receptor-like protein 35</fullName>
    </submittedName>
</protein>
<reference evidence="14" key="2">
    <citation type="journal article" date="2024" name="Plant">
        <title>Genomic evolution and insights into agronomic trait innovations of Sesamum species.</title>
        <authorList>
            <person name="Miao H."/>
            <person name="Wang L."/>
            <person name="Qu L."/>
            <person name="Liu H."/>
            <person name="Sun Y."/>
            <person name="Le M."/>
            <person name="Wang Q."/>
            <person name="Wei S."/>
            <person name="Zheng Y."/>
            <person name="Lin W."/>
            <person name="Duan Y."/>
            <person name="Cao H."/>
            <person name="Xiong S."/>
            <person name="Wang X."/>
            <person name="Wei L."/>
            <person name="Li C."/>
            <person name="Ma Q."/>
            <person name="Ju M."/>
            <person name="Zhao R."/>
            <person name="Li G."/>
            <person name="Mu C."/>
            <person name="Tian Q."/>
            <person name="Mei H."/>
            <person name="Zhang T."/>
            <person name="Gao T."/>
            <person name="Zhang H."/>
        </authorList>
    </citation>
    <scope>NUCLEOTIDE SEQUENCE</scope>
    <source>
        <strain evidence="14">G02</strain>
    </source>
</reference>
<keyword evidence="3" id="KW-1003">Cell membrane</keyword>
<evidence type="ECO:0000256" key="1">
    <source>
        <dbReference type="ARBA" id="ARBA00004251"/>
    </source>
</evidence>
<evidence type="ECO:0000256" key="9">
    <source>
        <dbReference type="ARBA" id="ARBA00023136"/>
    </source>
</evidence>
<evidence type="ECO:0000256" key="12">
    <source>
        <dbReference type="SAM" id="Phobius"/>
    </source>
</evidence>
<dbReference type="FunFam" id="3.80.10.10:FF:000213">
    <property type="entry name" value="Tyrosine-sulfated glycopeptide receptor 1"/>
    <property type="match status" value="1"/>
</dbReference>
<accession>A0AAW2US26</accession>
<dbReference type="InterPro" id="IPR003591">
    <property type="entry name" value="Leu-rich_rpt_typical-subtyp"/>
</dbReference>
<dbReference type="Pfam" id="PF13855">
    <property type="entry name" value="LRR_8"/>
    <property type="match status" value="2"/>
</dbReference>
<dbReference type="InterPro" id="IPR001611">
    <property type="entry name" value="Leu-rich_rpt"/>
</dbReference>